<gene>
    <name evidence="2" type="ORF">FH610_026005</name>
</gene>
<reference evidence="2 3" key="1">
    <citation type="submission" date="2019-10" db="EMBL/GenBank/DDBJ databases">
        <title>Nonomuraea sp. nov., isolated from Phyllanthus amarus.</title>
        <authorList>
            <person name="Klykleung N."/>
            <person name="Tanasupawat S."/>
        </authorList>
    </citation>
    <scope>NUCLEOTIDE SEQUENCE [LARGE SCALE GENOMIC DNA]</scope>
    <source>
        <strain evidence="2 3">CR1-09</strain>
    </source>
</reference>
<comment type="caution">
    <text evidence="2">The sequence shown here is derived from an EMBL/GenBank/DDBJ whole genome shotgun (WGS) entry which is preliminary data.</text>
</comment>
<proteinExistence type="predicted"/>
<keyword evidence="3" id="KW-1185">Reference proteome</keyword>
<accession>A0A5N6BMX4</accession>
<name>A0A5N6BMX4_9ACTN</name>
<dbReference type="EMBL" id="VDMA02000015">
    <property type="protein sequence ID" value="KAB8181896.1"/>
    <property type="molecule type" value="Genomic_DNA"/>
</dbReference>
<dbReference type="Proteomes" id="UP000313066">
    <property type="component" value="Unassembled WGS sequence"/>
</dbReference>
<evidence type="ECO:0000256" key="1">
    <source>
        <dbReference type="SAM" id="MobiDB-lite"/>
    </source>
</evidence>
<protein>
    <submittedName>
        <fullName evidence="2">Uncharacterized protein</fullName>
    </submittedName>
</protein>
<evidence type="ECO:0000313" key="3">
    <source>
        <dbReference type="Proteomes" id="UP000313066"/>
    </source>
</evidence>
<organism evidence="2 3">
    <name type="scientific">Microbispora catharanthi</name>
    <dbReference type="NCBI Taxonomy" id="1712871"/>
    <lineage>
        <taxon>Bacteria</taxon>
        <taxon>Bacillati</taxon>
        <taxon>Actinomycetota</taxon>
        <taxon>Actinomycetes</taxon>
        <taxon>Streptosporangiales</taxon>
        <taxon>Streptosporangiaceae</taxon>
        <taxon>Microbispora</taxon>
    </lineage>
</organism>
<sequence>MDWKTMSATLLPLLGVLLGTCGTLLGQYLGTRVDSKRLANEKRIAERAEQKSAILSFLEAAQRVEMILDRQVECGVSTVSSNTEEALHQLWLAKKSVELFCSPSMAQNAHNYTRALHISLRRPADVIDPAVKRQYRYLMMESARNDLGVTGDPLLREDSPRQIPASDEA</sequence>
<feature type="region of interest" description="Disordered" evidence="1">
    <location>
        <begin position="149"/>
        <end position="169"/>
    </location>
</feature>
<dbReference type="AlphaFoldDB" id="A0A5N6BMX4"/>
<evidence type="ECO:0000313" key="2">
    <source>
        <dbReference type="EMBL" id="KAB8181896.1"/>
    </source>
</evidence>
<dbReference type="RefSeq" id="WP_139577453.1">
    <property type="nucleotide sequence ID" value="NZ_VDMA02000015.1"/>
</dbReference>